<protein>
    <submittedName>
        <fullName evidence="1">UvrABC system C</fullName>
    </submittedName>
</protein>
<proteinExistence type="predicted"/>
<evidence type="ECO:0000313" key="1">
    <source>
        <dbReference type="EMBL" id="KAA3461833.1"/>
    </source>
</evidence>
<name>A0A5B6UWI8_9ROSI</name>
<sequence length="118" mass="13806">MKTPKRDLFVNVVKHVIKKNEELTLTEERARSRIRPYLGHGLGTELRSRIRPYLGYGISIENKNRISPYLGYGIDNQYEIPYKTISGIWHRHLKYYQASSRIHGTSEFGNHTIDFSLV</sequence>
<evidence type="ECO:0000313" key="2">
    <source>
        <dbReference type="Proteomes" id="UP000325315"/>
    </source>
</evidence>
<comment type="caution">
    <text evidence="1">The sequence shown here is derived from an EMBL/GenBank/DDBJ whole genome shotgun (WGS) entry which is preliminary data.</text>
</comment>
<keyword evidence="2" id="KW-1185">Reference proteome</keyword>
<dbReference type="EMBL" id="SMMG02000009">
    <property type="protein sequence ID" value="KAA3461833.1"/>
    <property type="molecule type" value="Genomic_DNA"/>
</dbReference>
<gene>
    <name evidence="1" type="ORF">EPI10_028375</name>
</gene>
<accession>A0A5B6UWI8</accession>
<dbReference type="AlphaFoldDB" id="A0A5B6UWI8"/>
<reference evidence="2" key="1">
    <citation type="journal article" date="2019" name="Plant Biotechnol. J.">
        <title>Genome sequencing of the Australian wild diploid species Gossypium australe highlights disease resistance and delayed gland morphogenesis.</title>
        <authorList>
            <person name="Cai Y."/>
            <person name="Cai X."/>
            <person name="Wang Q."/>
            <person name="Wang P."/>
            <person name="Zhang Y."/>
            <person name="Cai C."/>
            <person name="Xu Y."/>
            <person name="Wang K."/>
            <person name="Zhou Z."/>
            <person name="Wang C."/>
            <person name="Geng S."/>
            <person name="Li B."/>
            <person name="Dong Q."/>
            <person name="Hou Y."/>
            <person name="Wang H."/>
            <person name="Ai P."/>
            <person name="Liu Z."/>
            <person name="Yi F."/>
            <person name="Sun M."/>
            <person name="An G."/>
            <person name="Cheng J."/>
            <person name="Zhang Y."/>
            <person name="Shi Q."/>
            <person name="Xie Y."/>
            <person name="Shi X."/>
            <person name="Chang Y."/>
            <person name="Huang F."/>
            <person name="Chen Y."/>
            <person name="Hong S."/>
            <person name="Mi L."/>
            <person name="Sun Q."/>
            <person name="Zhang L."/>
            <person name="Zhou B."/>
            <person name="Peng R."/>
            <person name="Zhang X."/>
            <person name="Liu F."/>
        </authorList>
    </citation>
    <scope>NUCLEOTIDE SEQUENCE [LARGE SCALE GENOMIC DNA]</scope>
    <source>
        <strain evidence="2">cv. PA1801</strain>
    </source>
</reference>
<dbReference type="Proteomes" id="UP000325315">
    <property type="component" value="Unassembled WGS sequence"/>
</dbReference>
<organism evidence="1 2">
    <name type="scientific">Gossypium australe</name>
    <dbReference type="NCBI Taxonomy" id="47621"/>
    <lineage>
        <taxon>Eukaryota</taxon>
        <taxon>Viridiplantae</taxon>
        <taxon>Streptophyta</taxon>
        <taxon>Embryophyta</taxon>
        <taxon>Tracheophyta</taxon>
        <taxon>Spermatophyta</taxon>
        <taxon>Magnoliopsida</taxon>
        <taxon>eudicotyledons</taxon>
        <taxon>Gunneridae</taxon>
        <taxon>Pentapetalae</taxon>
        <taxon>rosids</taxon>
        <taxon>malvids</taxon>
        <taxon>Malvales</taxon>
        <taxon>Malvaceae</taxon>
        <taxon>Malvoideae</taxon>
        <taxon>Gossypium</taxon>
    </lineage>
</organism>